<feature type="region of interest" description="Disordered" evidence="1">
    <location>
        <begin position="29"/>
        <end position="93"/>
    </location>
</feature>
<dbReference type="Proteomes" id="UP000294947">
    <property type="component" value="Unassembled WGS sequence"/>
</dbReference>
<reference evidence="4 5" key="1">
    <citation type="submission" date="2019-03" db="EMBL/GenBank/DDBJ databases">
        <title>Draft genome sequences of novel Actinobacteria.</title>
        <authorList>
            <person name="Sahin N."/>
            <person name="Ay H."/>
            <person name="Saygin H."/>
        </authorList>
    </citation>
    <scope>NUCLEOTIDE SEQUENCE [LARGE SCALE GENOMIC DNA]</scope>
    <source>
        <strain evidence="4 5">7K502</strain>
    </source>
</reference>
<evidence type="ECO:0000259" key="3">
    <source>
        <dbReference type="Pfam" id="PF14016"/>
    </source>
</evidence>
<dbReference type="EMBL" id="SMKW01000135">
    <property type="protein sequence ID" value="TDD34908.1"/>
    <property type="molecule type" value="Genomic_DNA"/>
</dbReference>
<dbReference type="PROSITE" id="PS51257">
    <property type="entry name" value="PROKAR_LIPOPROTEIN"/>
    <property type="match status" value="1"/>
</dbReference>
<dbReference type="InterPro" id="IPR025326">
    <property type="entry name" value="DUF4232"/>
</dbReference>
<organism evidence="4 5">
    <name type="scientific">Saccharopolyspora elongata</name>
    <dbReference type="NCBI Taxonomy" id="2530387"/>
    <lineage>
        <taxon>Bacteria</taxon>
        <taxon>Bacillati</taxon>
        <taxon>Actinomycetota</taxon>
        <taxon>Actinomycetes</taxon>
        <taxon>Pseudonocardiales</taxon>
        <taxon>Pseudonocardiaceae</taxon>
        <taxon>Saccharopolyspora</taxon>
    </lineage>
</organism>
<keyword evidence="5" id="KW-1185">Reference proteome</keyword>
<name>A0A4R4XTK3_9PSEU</name>
<keyword evidence="2" id="KW-0732">Signal</keyword>
<gene>
    <name evidence="4" type="ORF">E1288_43945</name>
</gene>
<proteinExistence type="predicted"/>
<dbReference type="Pfam" id="PF14016">
    <property type="entry name" value="DUF4232"/>
    <property type="match status" value="1"/>
</dbReference>
<feature type="chain" id="PRO_5039670398" evidence="2">
    <location>
        <begin position="31"/>
        <end position="241"/>
    </location>
</feature>
<feature type="compositionally biased region" description="Polar residues" evidence="1">
    <location>
        <begin position="59"/>
        <end position="72"/>
    </location>
</feature>
<feature type="compositionally biased region" description="Polar residues" evidence="1">
    <location>
        <begin position="84"/>
        <end position="93"/>
    </location>
</feature>
<dbReference type="AlphaFoldDB" id="A0A4R4XTK3"/>
<feature type="signal peptide" evidence="2">
    <location>
        <begin position="1"/>
        <end position="30"/>
    </location>
</feature>
<evidence type="ECO:0000313" key="5">
    <source>
        <dbReference type="Proteomes" id="UP000294947"/>
    </source>
</evidence>
<accession>A0A4R4XTK3</accession>
<feature type="domain" description="DUF4232" evidence="3">
    <location>
        <begin position="93"/>
        <end position="203"/>
    </location>
</feature>
<evidence type="ECO:0000256" key="1">
    <source>
        <dbReference type="SAM" id="MobiDB-lite"/>
    </source>
</evidence>
<feature type="compositionally biased region" description="Low complexity" evidence="1">
    <location>
        <begin position="29"/>
        <end position="52"/>
    </location>
</feature>
<sequence length="241" mass="24050">MLLNRTRTLGAISGLVGGALLLAGCGQPAAAPQQTTQGTTDGSAAAAGIAPGEFHPDQSAGNGKSTSSSKPSAGTTAGGQATGSDQRTTGAKCTSSDFKVDLNVQPDRPGVLLMAVTNKSQKVCDLNGWPTVTPLDMSNSTGDVPTQQVEIPGGPTDFSLDPGETGFAGVLIELGDKGDSNTFVATGFQVGVPGASDAVNATIFGTDGTNSENGGLYAEFPIKSMKVGTLQPAAQGVTVFD</sequence>
<evidence type="ECO:0000313" key="4">
    <source>
        <dbReference type="EMBL" id="TDD34908.1"/>
    </source>
</evidence>
<dbReference type="OrthoDB" id="3297425at2"/>
<dbReference type="RefSeq" id="WP_132494969.1">
    <property type="nucleotide sequence ID" value="NZ_SMKW01000135.1"/>
</dbReference>
<comment type="caution">
    <text evidence="4">The sequence shown here is derived from an EMBL/GenBank/DDBJ whole genome shotgun (WGS) entry which is preliminary data.</text>
</comment>
<protein>
    <submittedName>
        <fullName evidence="4">DUF4232 domain-containing protein</fullName>
    </submittedName>
</protein>
<evidence type="ECO:0000256" key="2">
    <source>
        <dbReference type="SAM" id="SignalP"/>
    </source>
</evidence>